<evidence type="ECO:0000313" key="6">
    <source>
        <dbReference type="RefSeq" id="XP_018015654.1"/>
    </source>
</evidence>
<keyword evidence="2" id="KW-0963">Cytoplasm</keyword>
<dbReference type="GeneID" id="108672494"/>
<name>A0A8B7NPK7_HYAAZ</name>
<evidence type="ECO:0000256" key="2">
    <source>
        <dbReference type="ARBA" id="ARBA00022490"/>
    </source>
</evidence>
<dbReference type="PANTHER" id="PTHR10901">
    <property type="entry name" value="TROPOMODULIN"/>
    <property type="match status" value="1"/>
</dbReference>
<proteinExistence type="predicted"/>
<protein>
    <submittedName>
        <fullName evidence="6">Tropomodulin isoform X4</fullName>
    </submittedName>
</protein>
<keyword evidence="3" id="KW-0206">Cytoskeleton</keyword>
<dbReference type="CTD" id="43633"/>
<gene>
    <name evidence="6" type="primary">LOC108672494</name>
</gene>
<dbReference type="GO" id="GO:0030016">
    <property type="term" value="C:myofibril"/>
    <property type="evidence" value="ECO:0007669"/>
    <property type="project" value="TreeGrafter"/>
</dbReference>
<comment type="subcellular location">
    <subcellularLocation>
        <location evidence="1">Cytoplasm</location>
        <location evidence="1">Cytoskeleton</location>
    </subcellularLocation>
</comment>
<evidence type="ECO:0000256" key="3">
    <source>
        <dbReference type="ARBA" id="ARBA00023212"/>
    </source>
</evidence>
<dbReference type="Proteomes" id="UP000694843">
    <property type="component" value="Unplaced"/>
</dbReference>
<dbReference type="PANTHER" id="PTHR10901:SF6">
    <property type="entry name" value="TROPOMODULIN, ISOFORM N"/>
    <property type="match status" value="1"/>
</dbReference>
<dbReference type="GO" id="GO:0005523">
    <property type="term" value="F:tropomyosin binding"/>
    <property type="evidence" value="ECO:0007669"/>
    <property type="project" value="InterPro"/>
</dbReference>
<dbReference type="AlphaFoldDB" id="A0A8B7NPK7"/>
<dbReference type="GO" id="GO:0051694">
    <property type="term" value="P:pointed-end actin filament capping"/>
    <property type="evidence" value="ECO:0007669"/>
    <property type="project" value="InterPro"/>
</dbReference>
<evidence type="ECO:0000256" key="4">
    <source>
        <dbReference type="SAM" id="MobiDB-lite"/>
    </source>
</evidence>
<organism evidence="5 6">
    <name type="scientific">Hyalella azteca</name>
    <name type="common">Amphipod</name>
    <dbReference type="NCBI Taxonomy" id="294128"/>
    <lineage>
        <taxon>Eukaryota</taxon>
        <taxon>Metazoa</taxon>
        <taxon>Ecdysozoa</taxon>
        <taxon>Arthropoda</taxon>
        <taxon>Crustacea</taxon>
        <taxon>Multicrustacea</taxon>
        <taxon>Malacostraca</taxon>
        <taxon>Eumalacostraca</taxon>
        <taxon>Peracarida</taxon>
        <taxon>Amphipoda</taxon>
        <taxon>Senticaudata</taxon>
        <taxon>Talitrida</taxon>
        <taxon>Talitroidea</taxon>
        <taxon>Hyalellidae</taxon>
        <taxon>Hyalella</taxon>
    </lineage>
</organism>
<dbReference type="Gene3D" id="3.80.10.10">
    <property type="entry name" value="Ribonuclease Inhibitor"/>
    <property type="match status" value="1"/>
</dbReference>
<dbReference type="GO" id="GO:0007015">
    <property type="term" value="P:actin filament organization"/>
    <property type="evidence" value="ECO:0007669"/>
    <property type="project" value="TreeGrafter"/>
</dbReference>
<evidence type="ECO:0000313" key="5">
    <source>
        <dbReference type="Proteomes" id="UP000694843"/>
    </source>
</evidence>
<dbReference type="FunFam" id="3.80.10.10:FF:000099">
    <property type="entry name" value="Tropomodulin, isoform C"/>
    <property type="match status" value="1"/>
</dbReference>
<feature type="region of interest" description="Disordered" evidence="4">
    <location>
        <begin position="405"/>
        <end position="445"/>
    </location>
</feature>
<feature type="compositionally biased region" description="Acidic residues" evidence="4">
    <location>
        <begin position="421"/>
        <end position="445"/>
    </location>
</feature>
<accession>A0A8B7NPK7</accession>
<dbReference type="InterPro" id="IPR004934">
    <property type="entry name" value="TMOD"/>
</dbReference>
<evidence type="ECO:0000256" key="1">
    <source>
        <dbReference type="ARBA" id="ARBA00004245"/>
    </source>
</evidence>
<dbReference type="GO" id="GO:0005856">
    <property type="term" value="C:cytoskeleton"/>
    <property type="evidence" value="ECO:0007669"/>
    <property type="project" value="UniProtKB-SubCell"/>
</dbReference>
<dbReference type="InterPro" id="IPR032675">
    <property type="entry name" value="LRR_dom_sf"/>
</dbReference>
<reference evidence="6" key="1">
    <citation type="submission" date="2025-08" db="UniProtKB">
        <authorList>
            <consortium name="RefSeq"/>
        </authorList>
    </citation>
    <scope>IDENTIFICATION</scope>
    <source>
        <tissue evidence="6">Whole organism</tissue>
    </source>
</reference>
<dbReference type="OrthoDB" id="2163268at2759"/>
<dbReference type="RefSeq" id="XP_018015654.1">
    <property type="nucleotide sequence ID" value="XM_018160165.2"/>
</dbReference>
<dbReference type="SUPFAM" id="SSF52047">
    <property type="entry name" value="RNI-like"/>
    <property type="match status" value="1"/>
</dbReference>
<sequence length="445" mass="49331">MFAHVDRPLGVKERVVILSNTRRITEMTSGKLFGKDLTEYDEVDVDALLEQLSPEELELLAGDVDPDDSLVPPSERCGYKCEKESTGPLDRKQLIDHINEQAINEPDRPELVPYVPGTVRGKKWVPPPPPVSEDPDDPTIDQVEVDLDEEFNSVLEIATEDEIVDLAAILGFHSMMNQDQYHASLLNKGRPVGVGWGGITKATKFKPLPAEPPNDTDPEESIKRLKSDDAKFKELNLNNIRKMTDEQLGRLFGALGSNSHLETLSMANTGLSDRHLDALTSALAQNNTLRTLNLETNNITPPGVVRVMEALNKMHSVEEVRLANQQQGVLGNKIEMQLTNLIEENNTLLRVGIHFEFNDARNRVSRQLQKNLDTFLAEVRIGLKTRRPRPVVSTEGASLSFTVPARIKQQQLQDSPGIPPEDLDSTLSDSEDGFSSDEGDEVAAA</sequence>
<dbReference type="GO" id="GO:0030239">
    <property type="term" value="P:myofibril assembly"/>
    <property type="evidence" value="ECO:0007669"/>
    <property type="project" value="TreeGrafter"/>
</dbReference>
<dbReference type="Pfam" id="PF03250">
    <property type="entry name" value="Tropomodulin"/>
    <property type="match status" value="1"/>
</dbReference>
<dbReference type="SMART" id="SM00368">
    <property type="entry name" value="LRR_RI"/>
    <property type="match status" value="2"/>
</dbReference>
<keyword evidence="5" id="KW-1185">Reference proteome</keyword>